<reference evidence="2" key="1">
    <citation type="journal article" date="2024" name="Proc. Natl. Acad. Sci. U.S.A.">
        <title>Extraordinary preservation of gene collinearity over three hundred million years revealed in homosporous lycophytes.</title>
        <authorList>
            <person name="Li C."/>
            <person name="Wickell D."/>
            <person name="Kuo L.Y."/>
            <person name="Chen X."/>
            <person name="Nie B."/>
            <person name="Liao X."/>
            <person name="Peng D."/>
            <person name="Ji J."/>
            <person name="Jenkins J."/>
            <person name="Williams M."/>
            <person name="Shu S."/>
            <person name="Plott C."/>
            <person name="Barry K."/>
            <person name="Rajasekar S."/>
            <person name="Grimwood J."/>
            <person name="Han X."/>
            <person name="Sun S."/>
            <person name="Hou Z."/>
            <person name="He W."/>
            <person name="Dai G."/>
            <person name="Sun C."/>
            <person name="Schmutz J."/>
            <person name="Leebens-Mack J.H."/>
            <person name="Li F.W."/>
            <person name="Wang L."/>
        </authorList>
    </citation>
    <scope>NUCLEOTIDE SEQUENCE [LARGE SCALE GENOMIC DNA]</scope>
    <source>
        <strain evidence="2">cv. PW_Plant_1</strain>
    </source>
</reference>
<proteinExistence type="predicted"/>
<evidence type="ECO:0000313" key="2">
    <source>
        <dbReference type="Proteomes" id="UP001162992"/>
    </source>
</evidence>
<dbReference type="Proteomes" id="UP001162992">
    <property type="component" value="Chromosome 2"/>
</dbReference>
<evidence type="ECO:0000313" key="1">
    <source>
        <dbReference type="EMBL" id="KAJ7564273.1"/>
    </source>
</evidence>
<keyword evidence="2" id="KW-1185">Reference proteome</keyword>
<accession>A0ACC2ECT8</accession>
<organism evidence="1 2">
    <name type="scientific">Diphasiastrum complanatum</name>
    <name type="common">Issler's clubmoss</name>
    <name type="synonym">Lycopodium complanatum</name>
    <dbReference type="NCBI Taxonomy" id="34168"/>
    <lineage>
        <taxon>Eukaryota</taxon>
        <taxon>Viridiplantae</taxon>
        <taxon>Streptophyta</taxon>
        <taxon>Embryophyta</taxon>
        <taxon>Tracheophyta</taxon>
        <taxon>Lycopodiopsida</taxon>
        <taxon>Lycopodiales</taxon>
        <taxon>Lycopodiaceae</taxon>
        <taxon>Lycopodioideae</taxon>
        <taxon>Diphasiastrum</taxon>
    </lineage>
</organism>
<comment type="caution">
    <text evidence="1">The sequence shown here is derived from an EMBL/GenBank/DDBJ whole genome shotgun (WGS) entry which is preliminary data.</text>
</comment>
<protein>
    <submittedName>
        <fullName evidence="1">Uncharacterized protein</fullName>
    </submittedName>
</protein>
<name>A0ACC2ECT8_DIPCM</name>
<gene>
    <name evidence="1" type="ORF">O6H91_02G010600</name>
</gene>
<dbReference type="EMBL" id="CM055093">
    <property type="protein sequence ID" value="KAJ7564273.1"/>
    <property type="molecule type" value="Genomic_DNA"/>
</dbReference>
<sequence>MEAYTSWVRRNQQWLSSLESVANTLTWLLPERLANSEVAPEAVSTLVGLLTVLNRYIIETTPLMPPNQASASLGQHSVSAPKQQKCFPWSFMLSIVKEFDVLVEVTADYFLGNETKWTPIAMNEAVKTLIRIIIFHNSGYRILLDGGETQNLEDNIGNEETSMRDNREMVSSARNDRTSPFTAGKSHSKGNDKDIKNPSSQSMETWAKQSLVKFGERVGGMGRPSWSQSQLLSARPSEVSQGNSRKL</sequence>